<keyword evidence="2 5" id="KW-0238">DNA-binding</keyword>
<dbReference type="Proteomes" id="UP001191019">
    <property type="component" value="Unassembled WGS sequence"/>
</dbReference>
<reference evidence="9 10" key="1">
    <citation type="journal article" date="2018" name="bioRxiv">
        <title>Evidence of independent acquisition and adaption of ultra-small bacteria to human hosts across the highly diverse yet reduced genomes of the phylum Saccharibacteria.</title>
        <authorList>
            <person name="McLean J.S."/>
            <person name="Bor B."/>
            <person name="To T.T."/>
            <person name="Liu Q."/>
            <person name="Kearns K.A."/>
            <person name="Solden L.M."/>
            <person name="Wrighton K.C."/>
            <person name="He X."/>
            <person name="Shi W."/>
        </authorList>
    </citation>
    <scope>NUCLEOTIDE SEQUENCE [LARGE SCALE GENOMIC DNA]</scope>
    <source>
        <strain evidence="9 10">TM7_G3_2_Rum_HOT_351B</strain>
    </source>
</reference>
<dbReference type="GO" id="GO:0003746">
    <property type="term" value="F:translation elongation factor activity"/>
    <property type="evidence" value="ECO:0007669"/>
    <property type="project" value="UniProtKB-KW"/>
</dbReference>
<dbReference type="Pfam" id="PF03449">
    <property type="entry name" value="GreA_GreB_N"/>
    <property type="match status" value="1"/>
</dbReference>
<dbReference type="Gene3D" id="3.10.50.30">
    <property type="entry name" value="Transcription elongation factor, GreA/GreB, C-terminal domain"/>
    <property type="match status" value="1"/>
</dbReference>
<evidence type="ECO:0000256" key="5">
    <source>
        <dbReference type="HAMAP-Rule" id="MF_00105"/>
    </source>
</evidence>
<keyword evidence="1 5" id="KW-0805">Transcription regulation</keyword>
<feature type="domain" description="Transcription elongation factor GreA/GreB N-terminal" evidence="8">
    <location>
        <begin position="7"/>
        <end position="75"/>
    </location>
</feature>
<evidence type="ECO:0000313" key="9">
    <source>
        <dbReference type="EMBL" id="RYC74530.1"/>
    </source>
</evidence>
<keyword evidence="9" id="KW-0251">Elongation factor</keyword>
<dbReference type="NCBIfam" id="NF001263">
    <property type="entry name" value="PRK00226.1-4"/>
    <property type="match status" value="1"/>
</dbReference>
<dbReference type="Gene3D" id="1.10.287.180">
    <property type="entry name" value="Transcription elongation factor, GreA/GreB, N-terminal domain"/>
    <property type="match status" value="1"/>
</dbReference>
<dbReference type="InterPro" id="IPR028624">
    <property type="entry name" value="Tscrpt_elong_fac_GreA/B"/>
</dbReference>
<evidence type="ECO:0000256" key="1">
    <source>
        <dbReference type="ARBA" id="ARBA00023015"/>
    </source>
</evidence>
<dbReference type="HAMAP" id="MF_00105">
    <property type="entry name" value="GreA_GreB"/>
    <property type="match status" value="1"/>
</dbReference>
<gene>
    <name evidence="5 9" type="primary">greA</name>
    <name evidence="9" type="ORF">G3RUM_00687</name>
</gene>
<dbReference type="InterPro" id="IPR001437">
    <property type="entry name" value="Tscrpt_elong_fac_GreA/B_C"/>
</dbReference>
<organism evidence="9 10">
    <name type="scientific">Candidatus Nanosyncoccus alces</name>
    <dbReference type="NCBI Taxonomy" id="2171997"/>
    <lineage>
        <taxon>Bacteria</taxon>
        <taxon>Candidatus Saccharimonadota</taxon>
        <taxon>Candidatus Nanosyncoccalia</taxon>
        <taxon>Candidatus Nanosyncoccales</taxon>
        <taxon>Candidatus Nanosyncoccaceae</taxon>
        <taxon>Candidatus Nanosyncoccus</taxon>
    </lineage>
</organism>
<keyword evidence="5" id="KW-0175">Coiled coil</keyword>
<evidence type="ECO:0000256" key="2">
    <source>
        <dbReference type="ARBA" id="ARBA00023125"/>
    </source>
</evidence>
<evidence type="ECO:0000256" key="6">
    <source>
        <dbReference type="RuleBase" id="RU000556"/>
    </source>
</evidence>
<dbReference type="InterPro" id="IPR036953">
    <property type="entry name" value="GreA/GreB_C_sf"/>
</dbReference>
<evidence type="ECO:0000259" key="7">
    <source>
        <dbReference type="Pfam" id="PF01272"/>
    </source>
</evidence>
<dbReference type="PANTHER" id="PTHR30437:SF4">
    <property type="entry name" value="TRANSCRIPTION ELONGATION FACTOR GREA"/>
    <property type="match status" value="1"/>
</dbReference>
<dbReference type="RefSeq" id="WP_206660905.1">
    <property type="nucleotide sequence ID" value="NZ_PRLM01000006.1"/>
</dbReference>
<evidence type="ECO:0000313" key="10">
    <source>
        <dbReference type="Proteomes" id="UP001191019"/>
    </source>
</evidence>
<feature type="coiled-coil region" evidence="5">
    <location>
        <begin position="6"/>
        <end position="33"/>
    </location>
</feature>
<accession>A0ABY0FNT8</accession>
<proteinExistence type="inferred from homology"/>
<feature type="domain" description="Transcription elongation factor GreA/GreB C-terminal" evidence="7">
    <location>
        <begin position="81"/>
        <end position="148"/>
    </location>
</feature>
<dbReference type="EMBL" id="PRLM01000006">
    <property type="protein sequence ID" value="RYC74530.1"/>
    <property type="molecule type" value="Genomic_DNA"/>
</dbReference>
<dbReference type="Pfam" id="PF01272">
    <property type="entry name" value="GreA_GreB"/>
    <property type="match status" value="1"/>
</dbReference>
<dbReference type="SUPFAM" id="SSF54534">
    <property type="entry name" value="FKBP-like"/>
    <property type="match status" value="1"/>
</dbReference>
<evidence type="ECO:0000256" key="3">
    <source>
        <dbReference type="ARBA" id="ARBA00023163"/>
    </source>
</evidence>
<keyword evidence="3 5" id="KW-0804">Transcription</keyword>
<comment type="caution">
    <text evidence="9">The sequence shown here is derived from an EMBL/GenBank/DDBJ whole genome shotgun (WGS) entry which is preliminary data.</text>
</comment>
<keyword evidence="10" id="KW-1185">Reference proteome</keyword>
<dbReference type="InterPro" id="IPR036805">
    <property type="entry name" value="Tscrpt_elong_fac_GreA/B_N_sf"/>
</dbReference>
<evidence type="ECO:0000256" key="4">
    <source>
        <dbReference type="ARBA" id="ARBA00024916"/>
    </source>
</evidence>
<dbReference type="InterPro" id="IPR022691">
    <property type="entry name" value="Tscrpt_elong_fac_GreA/B_N"/>
</dbReference>
<dbReference type="InterPro" id="IPR023459">
    <property type="entry name" value="Tscrpt_elong_fac_GreA/B_fam"/>
</dbReference>
<comment type="similarity">
    <text evidence="5 6">Belongs to the GreA/GreB family.</text>
</comment>
<sequence length="148" mass="16287">MIKKSVSLTAEGKKELEEELDELIKNRPAVAERIATARAFGDLSENEEYSSARNEQKVAEGRILEIQDILKNAKVIRSGKKDKVSLGVTVVLDMGGRKVEYILVGPTEANPLEGKISNESPIGKAIFGRKAGESFEFNSKKVKIVEIK</sequence>
<reference evidence="9 10" key="2">
    <citation type="journal article" date="2020" name="Cell Rep.">
        <title>Acquisition and Adaptation of Ultra-small Parasitic Reduced Genome Bacteria to Mammalian Hosts.</title>
        <authorList>
            <person name="McLean J.S."/>
            <person name="Bor B."/>
            <person name="Kerns K.A."/>
            <person name="Liu Q."/>
            <person name="To T.T."/>
            <person name="Solden L."/>
            <person name="Hendrickson E.L."/>
            <person name="Wrighton K."/>
            <person name="Shi W."/>
            <person name="He X."/>
        </authorList>
    </citation>
    <scope>NUCLEOTIDE SEQUENCE [LARGE SCALE GENOMIC DNA]</scope>
    <source>
        <strain evidence="9 10">TM7_G3_2_Rum_HOT_351B</strain>
    </source>
</reference>
<keyword evidence="9" id="KW-0648">Protein biosynthesis</keyword>
<evidence type="ECO:0000259" key="8">
    <source>
        <dbReference type="Pfam" id="PF03449"/>
    </source>
</evidence>
<comment type="function">
    <text evidence="4 5 6">Necessary for efficient RNA polymerase transcription elongation past template-encoded arresting sites. The arresting sites in DNA have the property of trapping a certain fraction of elongating RNA polymerases that pass through, resulting in locked ternary complexes. Cleavage of the nascent transcript by cleavage factors such as GreA or GreB allows the resumption of elongation from the new 3'terminus. GreA releases sequences of 2 to 3 nucleotides.</text>
</comment>
<dbReference type="SUPFAM" id="SSF46557">
    <property type="entry name" value="GreA transcript cleavage protein, N-terminal domain"/>
    <property type="match status" value="1"/>
</dbReference>
<dbReference type="NCBIfam" id="TIGR01462">
    <property type="entry name" value="greA"/>
    <property type="match status" value="1"/>
</dbReference>
<protein>
    <recommendedName>
        <fullName evidence="5 6">Transcription elongation factor GreA</fullName>
    </recommendedName>
    <alternativeName>
        <fullName evidence="5">Transcript cleavage factor GreA</fullName>
    </alternativeName>
</protein>
<dbReference type="InterPro" id="IPR006359">
    <property type="entry name" value="Tscrpt_elong_fac_GreA"/>
</dbReference>
<dbReference type="PIRSF" id="PIRSF006092">
    <property type="entry name" value="GreA_GreB"/>
    <property type="match status" value="1"/>
</dbReference>
<dbReference type="PANTHER" id="PTHR30437">
    <property type="entry name" value="TRANSCRIPTION ELONGATION FACTOR GREA"/>
    <property type="match status" value="1"/>
</dbReference>
<name>A0ABY0FNT8_9BACT</name>